<name>A0A3N4KPB6_9PEZI</name>
<dbReference type="Pfam" id="PF07249">
    <property type="entry name" value="Cerato-platanin"/>
    <property type="match status" value="1"/>
</dbReference>
<dbReference type="InParanoid" id="A0A3N4KPB6"/>
<dbReference type="Proteomes" id="UP000277580">
    <property type="component" value="Unassembled WGS sequence"/>
</dbReference>
<feature type="chain" id="PRO_5018030398" evidence="4">
    <location>
        <begin position="21"/>
        <end position="136"/>
    </location>
</feature>
<dbReference type="InterPro" id="IPR010829">
    <property type="entry name" value="Cerato-platanin"/>
</dbReference>
<evidence type="ECO:0000256" key="4">
    <source>
        <dbReference type="SAM" id="SignalP"/>
    </source>
</evidence>
<organism evidence="5 6">
    <name type="scientific">Morchella conica CCBAS932</name>
    <dbReference type="NCBI Taxonomy" id="1392247"/>
    <lineage>
        <taxon>Eukaryota</taxon>
        <taxon>Fungi</taxon>
        <taxon>Dikarya</taxon>
        <taxon>Ascomycota</taxon>
        <taxon>Pezizomycotina</taxon>
        <taxon>Pezizomycetes</taxon>
        <taxon>Pezizales</taxon>
        <taxon>Morchellaceae</taxon>
        <taxon>Morchella</taxon>
    </lineage>
</organism>
<evidence type="ECO:0000256" key="3">
    <source>
        <dbReference type="ARBA" id="ARBA00022525"/>
    </source>
</evidence>
<dbReference type="EMBL" id="ML119129">
    <property type="protein sequence ID" value="RPB12276.1"/>
    <property type="molecule type" value="Genomic_DNA"/>
</dbReference>
<evidence type="ECO:0000313" key="6">
    <source>
        <dbReference type="Proteomes" id="UP000277580"/>
    </source>
</evidence>
<reference evidence="5 6" key="1">
    <citation type="journal article" date="2018" name="Nat. Ecol. Evol.">
        <title>Pezizomycetes genomes reveal the molecular basis of ectomycorrhizal truffle lifestyle.</title>
        <authorList>
            <person name="Murat C."/>
            <person name="Payen T."/>
            <person name="Noel B."/>
            <person name="Kuo A."/>
            <person name="Morin E."/>
            <person name="Chen J."/>
            <person name="Kohler A."/>
            <person name="Krizsan K."/>
            <person name="Balestrini R."/>
            <person name="Da Silva C."/>
            <person name="Montanini B."/>
            <person name="Hainaut M."/>
            <person name="Levati E."/>
            <person name="Barry K.W."/>
            <person name="Belfiori B."/>
            <person name="Cichocki N."/>
            <person name="Clum A."/>
            <person name="Dockter R.B."/>
            <person name="Fauchery L."/>
            <person name="Guy J."/>
            <person name="Iotti M."/>
            <person name="Le Tacon F."/>
            <person name="Lindquist E.A."/>
            <person name="Lipzen A."/>
            <person name="Malagnac F."/>
            <person name="Mello A."/>
            <person name="Molinier V."/>
            <person name="Miyauchi S."/>
            <person name="Poulain J."/>
            <person name="Riccioni C."/>
            <person name="Rubini A."/>
            <person name="Sitrit Y."/>
            <person name="Splivallo R."/>
            <person name="Traeger S."/>
            <person name="Wang M."/>
            <person name="Zifcakova L."/>
            <person name="Wipf D."/>
            <person name="Zambonelli A."/>
            <person name="Paolocci F."/>
            <person name="Nowrousian M."/>
            <person name="Ottonello S."/>
            <person name="Baldrian P."/>
            <person name="Spatafora J.W."/>
            <person name="Henrissat B."/>
            <person name="Nagy L.G."/>
            <person name="Aury J.M."/>
            <person name="Wincker P."/>
            <person name="Grigoriev I.V."/>
            <person name="Bonfante P."/>
            <person name="Martin F.M."/>
        </authorList>
    </citation>
    <scope>NUCLEOTIDE SEQUENCE [LARGE SCALE GENOMIC DNA]</scope>
    <source>
        <strain evidence="5 6">CCBAS932</strain>
    </source>
</reference>
<dbReference type="SUPFAM" id="SSF50685">
    <property type="entry name" value="Barwin-like endoglucanases"/>
    <property type="match status" value="1"/>
</dbReference>
<proteinExistence type="inferred from homology"/>
<dbReference type="CDD" id="cd22778">
    <property type="entry name" value="DPBB_CEPL-like"/>
    <property type="match status" value="1"/>
</dbReference>
<dbReference type="OrthoDB" id="4898945at2759"/>
<evidence type="ECO:0000256" key="2">
    <source>
        <dbReference type="ARBA" id="ARBA00010421"/>
    </source>
</evidence>
<comment type="similarity">
    <text evidence="2">Belongs to the cerato-platanin family.</text>
</comment>
<evidence type="ECO:0000313" key="5">
    <source>
        <dbReference type="EMBL" id="RPB12276.1"/>
    </source>
</evidence>
<keyword evidence="4" id="KW-0732">Signal</keyword>
<accession>A0A3N4KPB6</accession>
<dbReference type="Gene3D" id="2.40.40.10">
    <property type="entry name" value="RlpA-like domain"/>
    <property type="match status" value="1"/>
</dbReference>
<dbReference type="SMR" id="A0A3N4KPB6"/>
<dbReference type="GO" id="GO:0005576">
    <property type="term" value="C:extracellular region"/>
    <property type="evidence" value="ECO:0007669"/>
    <property type="project" value="UniProtKB-SubCell"/>
</dbReference>
<feature type="signal peptide" evidence="4">
    <location>
        <begin position="1"/>
        <end position="20"/>
    </location>
</feature>
<evidence type="ECO:0000256" key="1">
    <source>
        <dbReference type="ARBA" id="ARBA00004613"/>
    </source>
</evidence>
<protein>
    <submittedName>
        <fullName evidence="5">SnodProt1</fullName>
    </submittedName>
</protein>
<keyword evidence="6" id="KW-1185">Reference proteome</keyword>
<dbReference type="AlphaFoldDB" id="A0A3N4KPB6"/>
<comment type="subcellular location">
    <subcellularLocation>
        <location evidence="1">Secreted</location>
    </subcellularLocation>
</comment>
<sequence length="136" mass="14415">MQFPTLILLLLTLTTSTSLAQERSTASYDTMYDNPNLPTDQTACSDGVNGLSKAHPTIGSIPRHPFVGASPTIPGWNSPNCGKCYRLIYGGRAIIFKAIDRGAKFVLSKQAMDTLTGGMAATLGTVSVESLEVSCT</sequence>
<keyword evidence="3" id="KW-0964">Secreted</keyword>
<gene>
    <name evidence="5" type="ORF">P167DRAFT_523195</name>
</gene>
<dbReference type="InterPro" id="IPR036908">
    <property type="entry name" value="RlpA-like_sf"/>
</dbReference>